<evidence type="ECO:0000259" key="7">
    <source>
        <dbReference type="PROSITE" id="PS50104"/>
    </source>
</evidence>
<sequence>MRRKKRGVQYQEDWMWRDSVEDLQVDSGKDSKPEVRNQVSLDPSAGAWNVSSVLTGSLLFVTISSLILFVVFRKRIEYRVYRVKQNLRRRTRHPGNRGTGRPFLQEDKKYDVYLSYSEEDYPWVRKHILSHIDEWETDENNATAFGTYKIYCSDRDSHHGKSELENMCENIELSRVAVVVLSSSYTQKYLHTVELEHLLYSKDISVIQDIVIIMIEELKFKQIPTALHHQIKQDKVYRWEAGKTKQKKFYGDLLRALK</sequence>
<dbReference type="Gene3D" id="3.40.50.10140">
    <property type="entry name" value="Toll/interleukin-1 receptor homology (TIR) domain"/>
    <property type="match status" value="1"/>
</dbReference>
<evidence type="ECO:0000313" key="8">
    <source>
        <dbReference type="EnsemblMetazoa" id="G20528.2:cds"/>
    </source>
</evidence>
<evidence type="ECO:0000256" key="6">
    <source>
        <dbReference type="SAM" id="Phobius"/>
    </source>
</evidence>
<name>A0A8W8JQZ1_MAGGI</name>
<dbReference type="PANTHER" id="PTHR24365">
    <property type="entry name" value="TOLL-LIKE RECEPTOR"/>
    <property type="match status" value="1"/>
</dbReference>
<protein>
    <recommendedName>
        <fullName evidence="7">TIR domain-containing protein</fullName>
    </recommendedName>
</protein>
<keyword evidence="9" id="KW-1185">Reference proteome</keyword>
<dbReference type="Proteomes" id="UP000005408">
    <property type="component" value="Unassembled WGS sequence"/>
</dbReference>
<evidence type="ECO:0000256" key="4">
    <source>
        <dbReference type="ARBA" id="ARBA00022989"/>
    </source>
</evidence>
<comment type="subcellular location">
    <subcellularLocation>
        <location evidence="1">Membrane</location>
    </subcellularLocation>
</comment>
<evidence type="ECO:0000256" key="1">
    <source>
        <dbReference type="ARBA" id="ARBA00004370"/>
    </source>
</evidence>
<dbReference type="EnsemblMetazoa" id="G20528.1">
    <property type="protein sequence ID" value="G20528.1:cds"/>
    <property type="gene ID" value="G20528"/>
</dbReference>
<evidence type="ECO:0000256" key="2">
    <source>
        <dbReference type="ARBA" id="ARBA00022692"/>
    </source>
</evidence>
<feature type="transmembrane region" description="Helical" evidence="6">
    <location>
        <begin position="50"/>
        <end position="72"/>
    </location>
</feature>
<dbReference type="GO" id="GO:0007165">
    <property type="term" value="P:signal transduction"/>
    <property type="evidence" value="ECO:0007669"/>
    <property type="project" value="InterPro"/>
</dbReference>
<keyword evidence="5 6" id="KW-0472">Membrane</keyword>
<accession>A0A8W8JQZ1</accession>
<dbReference type="InterPro" id="IPR035897">
    <property type="entry name" value="Toll_tir_struct_dom_sf"/>
</dbReference>
<dbReference type="GO" id="GO:0005886">
    <property type="term" value="C:plasma membrane"/>
    <property type="evidence" value="ECO:0007669"/>
    <property type="project" value="TreeGrafter"/>
</dbReference>
<dbReference type="PANTHER" id="PTHR24365:SF541">
    <property type="entry name" value="PROTEIN TOLL-RELATED"/>
    <property type="match status" value="1"/>
</dbReference>
<dbReference type="InterPro" id="IPR000157">
    <property type="entry name" value="TIR_dom"/>
</dbReference>
<evidence type="ECO:0000256" key="5">
    <source>
        <dbReference type="ARBA" id="ARBA00023136"/>
    </source>
</evidence>
<evidence type="ECO:0000256" key="3">
    <source>
        <dbReference type="ARBA" id="ARBA00022729"/>
    </source>
</evidence>
<proteinExistence type="predicted"/>
<organism evidence="8 9">
    <name type="scientific">Magallana gigas</name>
    <name type="common">Pacific oyster</name>
    <name type="synonym">Crassostrea gigas</name>
    <dbReference type="NCBI Taxonomy" id="29159"/>
    <lineage>
        <taxon>Eukaryota</taxon>
        <taxon>Metazoa</taxon>
        <taxon>Spiralia</taxon>
        <taxon>Lophotrochozoa</taxon>
        <taxon>Mollusca</taxon>
        <taxon>Bivalvia</taxon>
        <taxon>Autobranchia</taxon>
        <taxon>Pteriomorphia</taxon>
        <taxon>Ostreida</taxon>
        <taxon>Ostreoidea</taxon>
        <taxon>Ostreidae</taxon>
        <taxon>Magallana</taxon>
    </lineage>
</organism>
<dbReference type="PROSITE" id="PS50104">
    <property type="entry name" value="TIR"/>
    <property type="match status" value="1"/>
</dbReference>
<keyword evidence="2 6" id="KW-0812">Transmembrane</keyword>
<dbReference type="SMART" id="SM00255">
    <property type="entry name" value="TIR"/>
    <property type="match status" value="1"/>
</dbReference>
<keyword evidence="4 6" id="KW-1133">Transmembrane helix</keyword>
<feature type="domain" description="TIR" evidence="7">
    <location>
        <begin position="108"/>
        <end position="257"/>
    </location>
</feature>
<evidence type="ECO:0000313" key="9">
    <source>
        <dbReference type="Proteomes" id="UP000005408"/>
    </source>
</evidence>
<dbReference type="GO" id="GO:0038023">
    <property type="term" value="F:signaling receptor activity"/>
    <property type="evidence" value="ECO:0007669"/>
    <property type="project" value="TreeGrafter"/>
</dbReference>
<dbReference type="PRINTS" id="PR01537">
    <property type="entry name" value="INTRLKN1R1F"/>
</dbReference>
<dbReference type="EnsemblMetazoa" id="G20528.2">
    <property type="protein sequence ID" value="G20528.2:cds"/>
    <property type="gene ID" value="G20528"/>
</dbReference>
<keyword evidence="3" id="KW-0732">Signal</keyword>
<dbReference type="AlphaFoldDB" id="A0A8W8JQZ1"/>
<reference evidence="8" key="1">
    <citation type="submission" date="2022-08" db="UniProtKB">
        <authorList>
            <consortium name="EnsemblMetazoa"/>
        </authorList>
    </citation>
    <scope>IDENTIFICATION</scope>
    <source>
        <strain evidence="8">05x7-T-G4-1.051#20</strain>
    </source>
</reference>
<dbReference type="SUPFAM" id="SSF52200">
    <property type="entry name" value="Toll/Interleukin receptor TIR domain"/>
    <property type="match status" value="1"/>
</dbReference>
<dbReference type="Pfam" id="PF01582">
    <property type="entry name" value="TIR"/>
    <property type="match status" value="1"/>
</dbReference>